<dbReference type="GeneID" id="37120448"/>
<evidence type="ECO:0000313" key="2">
    <source>
        <dbReference type="EMBL" id="PYH31357.1"/>
    </source>
</evidence>
<keyword evidence="1" id="KW-1133">Transmembrane helix</keyword>
<keyword evidence="3" id="KW-1185">Reference proteome</keyword>
<organism evidence="2 3">
    <name type="scientific">Aspergillus neoniger (strain CBS 115656)</name>
    <dbReference type="NCBI Taxonomy" id="1448310"/>
    <lineage>
        <taxon>Eukaryota</taxon>
        <taxon>Fungi</taxon>
        <taxon>Dikarya</taxon>
        <taxon>Ascomycota</taxon>
        <taxon>Pezizomycotina</taxon>
        <taxon>Eurotiomycetes</taxon>
        <taxon>Eurotiomycetidae</taxon>
        <taxon>Eurotiales</taxon>
        <taxon>Aspergillaceae</taxon>
        <taxon>Aspergillus</taxon>
        <taxon>Aspergillus subgen. Circumdati</taxon>
    </lineage>
</organism>
<gene>
    <name evidence="2" type="ORF">BO87DRAFT_124380</name>
</gene>
<dbReference type="AlphaFoldDB" id="A0A318YCQ8"/>
<dbReference type="RefSeq" id="XP_025476835.1">
    <property type="nucleotide sequence ID" value="XM_025617992.1"/>
</dbReference>
<protein>
    <submittedName>
        <fullName evidence="2">Uncharacterized protein</fullName>
    </submittedName>
</protein>
<keyword evidence="1" id="KW-0472">Membrane</keyword>
<accession>A0A318YCQ8</accession>
<keyword evidence="1" id="KW-0812">Transmembrane</keyword>
<evidence type="ECO:0000313" key="3">
    <source>
        <dbReference type="Proteomes" id="UP000247647"/>
    </source>
</evidence>
<dbReference type="Proteomes" id="UP000247647">
    <property type="component" value="Unassembled WGS sequence"/>
</dbReference>
<proteinExistence type="predicted"/>
<dbReference type="EMBL" id="KZ821473">
    <property type="protein sequence ID" value="PYH31357.1"/>
    <property type="molecule type" value="Genomic_DNA"/>
</dbReference>
<reference evidence="2" key="1">
    <citation type="submission" date="2016-12" db="EMBL/GenBank/DDBJ databases">
        <title>The genomes of Aspergillus section Nigri reveals drivers in fungal speciation.</title>
        <authorList>
            <consortium name="DOE Joint Genome Institute"/>
            <person name="Vesth T.C."/>
            <person name="Nybo J."/>
            <person name="Theobald S."/>
            <person name="Brandl J."/>
            <person name="Frisvad J.C."/>
            <person name="Nielsen K.F."/>
            <person name="Lyhne E.K."/>
            <person name="Kogle M.E."/>
            <person name="Kuo A."/>
            <person name="Riley R."/>
            <person name="Clum A."/>
            <person name="Nolan M."/>
            <person name="Lipzen A."/>
            <person name="Salamov A."/>
            <person name="Henrissat B."/>
            <person name="Wiebenga A."/>
            <person name="De Vries R.P."/>
            <person name="Grigoriev I.V."/>
            <person name="Mortensen U.H."/>
            <person name="Andersen M.R."/>
            <person name="Baker S.E."/>
        </authorList>
    </citation>
    <scope>NUCLEOTIDE SEQUENCE [LARGE SCALE GENOMIC DNA]</scope>
    <source>
        <strain evidence="2">CBS 115656</strain>
    </source>
</reference>
<name>A0A318YCQ8_ASPNB</name>
<feature type="transmembrane region" description="Helical" evidence="1">
    <location>
        <begin position="27"/>
        <end position="47"/>
    </location>
</feature>
<sequence length="87" mass="9954">MVHILMDIPKFGTQSVKFSINMTFSTIFHPLTISNAFYIFVVVLPSFDSGSIQHYFNMSASAHHWIKARIHHSSIVYTKPCPQDSRP</sequence>
<evidence type="ECO:0000256" key="1">
    <source>
        <dbReference type="SAM" id="Phobius"/>
    </source>
</evidence>